<evidence type="ECO:0000313" key="3">
    <source>
        <dbReference type="Proteomes" id="UP000031972"/>
    </source>
</evidence>
<evidence type="ECO:0000256" key="1">
    <source>
        <dbReference type="SAM" id="Phobius"/>
    </source>
</evidence>
<dbReference type="PATRIC" id="fig|220754.4.peg.1123"/>
<keyword evidence="3" id="KW-1185">Reference proteome</keyword>
<feature type="transmembrane region" description="Helical" evidence="1">
    <location>
        <begin position="47"/>
        <end position="64"/>
    </location>
</feature>
<feature type="transmembrane region" description="Helical" evidence="1">
    <location>
        <begin position="20"/>
        <end position="40"/>
    </location>
</feature>
<organism evidence="2 3">
    <name type="scientific">Jeotgalibacillus campisalis</name>
    <dbReference type="NCBI Taxonomy" id="220754"/>
    <lineage>
        <taxon>Bacteria</taxon>
        <taxon>Bacillati</taxon>
        <taxon>Bacillota</taxon>
        <taxon>Bacilli</taxon>
        <taxon>Bacillales</taxon>
        <taxon>Caryophanaceae</taxon>
        <taxon>Jeotgalibacillus</taxon>
    </lineage>
</organism>
<dbReference type="EMBL" id="JXRR01000010">
    <property type="protein sequence ID" value="KIL49068.1"/>
    <property type="molecule type" value="Genomic_DNA"/>
</dbReference>
<dbReference type="Proteomes" id="UP000031972">
    <property type="component" value="Unassembled WGS sequence"/>
</dbReference>
<keyword evidence="1" id="KW-0812">Transmembrane</keyword>
<evidence type="ECO:0000313" key="2">
    <source>
        <dbReference type="EMBL" id="KIL49068.1"/>
    </source>
</evidence>
<sequence>MINSENTADPLDSALALLDILVILLVDDDPLTGITLLILLKMVTDNRLIRILFILLLIALGSTSKQ</sequence>
<dbReference type="RefSeq" id="WP_041055851.1">
    <property type="nucleotide sequence ID" value="NZ_JXRR01000010.1"/>
</dbReference>
<accession>A0A0C2VYQ5</accession>
<name>A0A0C2VYQ5_9BACL</name>
<protein>
    <submittedName>
        <fullName evidence="2">Uncharacterized protein</fullName>
    </submittedName>
</protein>
<keyword evidence="1" id="KW-0472">Membrane</keyword>
<reference evidence="2 3" key="1">
    <citation type="submission" date="2015-01" db="EMBL/GenBank/DDBJ databases">
        <title>Jeotgalibacillus campisalis genome sequencing.</title>
        <authorList>
            <person name="Goh K.M."/>
            <person name="Chan K.-G."/>
            <person name="Yaakop A.S."/>
            <person name="Ee R."/>
            <person name="Gan H.M."/>
            <person name="Chan C.S."/>
        </authorList>
    </citation>
    <scope>NUCLEOTIDE SEQUENCE [LARGE SCALE GENOMIC DNA]</scope>
    <source>
        <strain evidence="2 3">SF-57</strain>
    </source>
</reference>
<gene>
    <name evidence="2" type="ORF">KR50_11030</name>
</gene>
<keyword evidence="1" id="KW-1133">Transmembrane helix</keyword>
<dbReference type="AlphaFoldDB" id="A0A0C2VYQ5"/>
<proteinExistence type="predicted"/>
<comment type="caution">
    <text evidence="2">The sequence shown here is derived from an EMBL/GenBank/DDBJ whole genome shotgun (WGS) entry which is preliminary data.</text>
</comment>